<dbReference type="PANTHER" id="PTHR31303">
    <property type="entry name" value="CTP-DEPENDENT DIACYLGLYCEROL KINASE 1"/>
    <property type="match status" value="1"/>
</dbReference>
<gene>
    <name evidence="2" type="ORF">EANT1437_LOCUS2413</name>
</gene>
<evidence type="ECO:0000256" key="1">
    <source>
        <dbReference type="SAM" id="Phobius"/>
    </source>
</evidence>
<keyword evidence="1" id="KW-1133">Transmembrane helix</keyword>
<accession>A0A7S2VZ04</accession>
<keyword evidence="1" id="KW-0472">Membrane</keyword>
<feature type="transmembrane region" description="Helical" evidence="1">
    <location>
        <begin position="273"/>
        <end position="295"/>
    </location>
</feature>
<proteinExistence type="predicted"/>
<organism evidence="2">
    <name type="scientific">Eucampia antarctica</name>
    <dbReference type="NCBI Taxonomy" id="49252"/>
    <lineage>
        <taxon>Eukaryota</taxon>
        <taxon>Sar</taxon>
        <taxon>Stramenopiles</taxon>
        <taxon>Ochrophyta</taxon>
        <taxon>Bacillariophyta</taxon>
        <taxon>Mediophyceae</taxon>
        <taxon>Biddulphiophycidae</taxon>
        <taxon>Hemiaulales</taxon>
        <taxon>Hemiaulaceae</taxon>
        <taxon>Eucampia</taxon>
    </lineage>
</organism>
<reference evidence="2" key="1">
    <citation type="submission" date="2021-01" db="EMBL/GenBank/DDBJ databases">
        <authorList>
            <person name="Corre E."/>
            <person name="Pelletier E."/>
            <person name="Niang G."/>
            <person name="Scheremetjew M."/>
            <person name="Finn R."/>
            <person name="Kale V."/>
            <person name="Holt S."/>
            <person name="Cochrane G."/>
            <person name="Meng A."/>
            <person name="Brown T."/>
            <person name="Cohen L."/>
        </authorList>
    </citation>
    <scope>NUCLEOTIDE SEQUENCE</scope>
    <source>
        <strain evidence="2">CCMP1452</strain>
    </source>
</reference>
<dbReference type="AlphaFoldDB" id="A0A7S2VZ04"/>
<feature type="transmembrane region" description="Helical" evidence="1">
    <location>
        <begin position="340"/>
        <end position="359"/>
    </location>
</feature>
<protein>
    <recommendedName>
        <fullName evidence="3">Dolichol kinase</fullName>
    </recommendedName>
</protein>
<dbReference type="GO" id="GO:0006654">
    <property type="term" value="P:phosphatidic acid biosynthetic process"/>
    <property type="evidence" value="ECO:0007669"/>
    <property type="project" value="TreeGrafter"/>
</dbReference>
<feature type="transmembrane region" description="Helical" evidence="1">
    <location>
        <begin position="172"/>
        <end position="191"/>
    </location>
</feature>
<dbReference type="InterPro" id="IPR037997">
    <property type="entry name" value="Dgk1-like"/>
</dbReference>
<feature type="transmembrane region" description="Helical" evidence="1">
    <location>
        <begin position="143"/>
        <end position="166"/>
    </location>
</feature>
<evidence type="ECO:0008006" key="3">
    <source>
        <dbReference type="Google" id="ProtNLM"/>
    </source>
</evidence>
<feature type="transmembrane region" description="Helical" evidence="1">
    <location>
        <begin position="211"/>
        <end position="227"/>
    </location>
</feature>
<feature type="transmembrane region" description="Helical" evidence="1">
    <location>
        <begin position="371"/>
        <end position="391"/>
    </location>
</feature>
<evidence type="ECO:0000313" key="2">
    <source>
        <dbReference type="EMBL" id="CAD9658611.1"/>
    </source>
</evidence>
<dbReference type="GO" id="GO:0005789">
    <property type="term" value="C:endoplasmic reticulum membrane"/>
    <property type="evidence" value="ECO:0007669"/>
    <property type="project" value="TreeGrafter"/>
</dbReference>
<dbReference type="GO" id="GO:0004143">
    <property type="term" value="F:ATP-dependent diacylglycerol kinase activity"/>
    <property type="evidence" value="ECO:0007669"/>
    <property type="project" value="InterPro"/>
</dbReference>
<feature type="transmembrane region" description="Helical" evidence="1">
    <location>
        <begin position="398"/>
        <end position="418"/>
    </location>
</feature>
<name>A0A7S2VZ04_9STRA</name>
<sequence>MRTASRNANFSVQFFPMATTKEVRSPKWRANLGRSISLCLLSLLFASSLLPRCNAFTSTSESKTNRLLTRVQKRKIPLGNTGNKLVNNKEQVYHRSLHVLNCQLKAKGDNNDVKSIDVTSRLRSLPFQVNIDGLKEKLKQPKIALAISLFTAFPILASIGVLGSDYNINPDLVVQDLGTSLLVTFLSLVWVKSITSLVKMGKLESRDSRKIIHTFSAPFFLILWPLYSSADGARYFASIAPLLQALTLWLAARGGEDASDEELANTLSRGGDAEEVLGGPFIYVVVLLCSILGFWTNNLVGIMAVTVMAIGDGLADIVGRRWGANNKWFFSPSKSVAGSLAFVIGSSLGSIALVSWLAYTNTIILPSSFGIAALAARIVLICSICAFVELLPIVDDNLSVPIAAAILTSLFLYLPTVVR</sequence>
<dbReference type="EMBL" id="HBHI01004792">
    <property type="protein sequence ID" value="CAD9658611.1"/>
    <property type="molecule type" value="Transcribed_RNA"/>
</dbReference>
<dbReference type="PANTHER" id="PTHR31303:SF1">
    <property type="entry name" value="CTP-DEPENDENT DIACYLGLYCEROL KINASE 1"/>
    <property type="match status" value="1"/>
</dbReference>
<keyword evidence="1" id="KW-0812">Transmembrane</keyword>